<feature type="binding site" evidence="13">
    <location>
        <position position="376"/>
    </location>
    <ligand>
        <name>meso-2,6-diaminopimelate</name>
        <dbReference type="ChEBI" id="CHEBI:57791"/>
    </ligand>
</feature>
<dbReference type="Gene3D" id="3.40.1190.10">
    <property type="entry name" value="Mur-like, catalytic domain"/>
    <property type="match status" value="1"/>
</dbReference>
<comment type="caution">
    <text evidence="13">Lacks conserved residue(s) required for the propagation of feature annotation.</text>
</comment>
<dbReference type="NCBIfam" id="NF001124">
    <property type="entry name" value="PRK00139.1-2"/>
    <property type="match status" value="1"/>
</dbReference>
<dbReference type="HAMAP" id="MF_00208">
    <property type="entry name" value="MurE"/>
    <property type="match status" value="1"/>
</dbReference>
<feature type="binding site" evidence="13">
    <location>
        <position position="27"/>
    </location>
    <ligand>
        <name>UDP-N-acetyl-alpha-D-muramoyl-L-alanyl-D-glutamate</name>
        <dbReference type="ChEBI" id="CHEBI:83900"/>
    </ligand>
</feature>
<dbReference type="GO" id="GO:0008360">
    <property type="term" value="P:regulation of cell shape"/>
    <property type="evidence" value="ECO:0007669"/>
    <property type="project" value="UniProtKB-KW"/>
</dbReference>
<proteinExistence type="inferred from homology"/>
<feature type="binding site" evidence="13">
    <location>
        <begin position="149"/>
        <end position="150"/>
    </location>
    <ligand>
        <name>UDP-N-acetyl-alpha-D-muramoyl-L-alanyl-D-glutamate</name>
        <dbReference type="ChEBI" id="CHEBI:83900"/>
    </ligand>
</feature>
<keyword evidence="3 13" id="KW-0133">Cell shape</keyword>
<evidence type="ECO:0000256" key="9">
    <source>
        <dbReference type="ARBA" id="ARBA00072883"/>
    </source>
</evidence>
<dbReference type="EMBL" id="PSYR01000002">
    <property type="protein sequence ID" value="RCN57223.1"/>
    <property type="molecule type" value="Genomic_DNA"/>
</dbReference>
<evidence type="ECO:0000256" key="10">
    <source>
        <dbReference type="ARBA" id="ARBA00075482"/>
    </source>
</evidence>
<protein>
    <recommendedName>
        <fullName evidence="9 13">UDP-N-acetylmuramoyl-L-alanyl-D-glutamate--2,6-diaminopimelate ligase</fullName>
        <ecNumber evidence="8 13">6.3.2.13</ecNumber>
    </recommendedName>
    <alternativeName>
        <fullName evidence="10 13">Meso-A2pm-adding enzyme</fullName>
    </alternativeName>
    <alternativeName>
        <fullName evidence="11 13">Meso-diaminopimelate-adding enzyme</fullName>
    </alternativeName>
    <alternativeName>
        <fullName evidence="12 13">UDP-MurNAc-L-Ala-D-Glu:meso-diaminopimelate ligase</fullName>
    </alternativeName>
    <alternativeName>
        <fullName evidence="13">UDP-MurNAc-tripeptide synthetase</fullName>
    </alternativeName>
    <alternativeName>
        <fullName evidence="13">UDP-N-acetylmuramyl-tripeptide synthetase</fullName>
    </alternativeName>
</protein>
<sequence>MLATLLQGIRELPPGVDRPIAALSLDSRTVVPGALFMALAGTSQDGRRFISDAVARGAAAVVTESLDDARLGTVPVIACPGLRHKVGVMADRFYGSPSRALSVIGVTGTNGKTTTSHLIAYAMNMRSPCALIGTLGNGFPGALLPAEHTTPDAISLHRWLDRFRREGASAVSMEVSSHALDQGRVAGAHFLGAVFTNLTRDHLDYHGDMGRYGEAKARLFTLPDLAFAVLNGDDAFSEVLKDRLPPGVRAWRYGGTGDVRVQDVRATARGLEIVLLAPEGPVTLKSPLIGHFNVYNLAAALTVLVALGWRARDAADALAVVTPIPGRMEPVPGRADQPFVVVDYAHTPDALEKALAGARAHAAGRVICVFGCGGDRDRGKRALMGACASRYSDLAIVTHDNPRHEDPERIIADILKGVPDEARAHLVVMGDRQAAIARALREGSAGDVVVIAGKGHEEYQQFGDRRVPYSDRLTARQLLGSP</sequence>
<accession>A0A368HFL6</accession>
<evidence type="ECO:0000259" key="15">
    <source>
        <dbReference type="Pfam" id="PF01225"/>
    </source>
</evidence>
<dbReference type="AlphaFoldDB" id="A0A368HFL6"/>
<comment type="similarity">
    <text evidence="1 13">Belongs to the MurCDEF family. MurE subfamily.</text>
</comment>
<evidence type="ECO:0000259" key="17">
    <source>
        <dbReference type="Pfam" id="PF08245"/>
    </source>
</evidence>
<dbReference type="GO" id="GO:0009252">
    <property type="term" value="P:peptidoglycan biosynthetic process"/>
    <property type="evidence" value="ECO:0007669"/>
    <property type="project" value="UniProtKB-UniRule"/>
</dbReference>
<evidence type="ECO:0000256" key="13">
    <source>
        <dbReference type="HAMAP-Rule" id="MF_00208"/>
    </source>
</evidence>
<dbReference type="EC" id="6.3.2.13" evidence="8 13"/>
<keyword evidence="2 13" id="KW-0132">Cell division</keyword>
<evidence type="ECO:0000256" key="2">
    <source>
        <dbReference type="ARBA" id="ARBA00022618"/>
    </source>
</evidence>
<organism evidence="18 19">
    <name type="scientific">Acidiferrobacter thiooxydans</name>
    <dbReference type="NCBI Taxonomy" id="163359"/>
    <lineage>
        <taxon>Bacteria</taxon>
        <taxon>Pseudomonadati</taxon>
        <taxon>Pseudomonadota</taxon>
        <taxon>Gammaproteobacteria</taxon>
        <taxon>Acidiferrobacterales</taxon>
        <taxon>Acidiferrobacteraceae</taxon>
        <taxon>Acidiferrobacter</taxon>
    </lineage>
</organism>
<evidence type="ECO:0000256" key="8">
    <source>
        <dbReference type="ARBA" id="ARBA00066633"/>
    </source>
</evidence>
<evidence type="ECO:0000256" key="5">
    <source>
        <dbReference type="ARBA" id="ARBA00023306"/>
    </source>
</evidence>
<dbReference type="Gene3D" id="3.40.1390.10">
    <property type="entry name" value="MurE/MurF, N-terminal domain"/>
    <property type="match status" value="1"/>
</dbReference>
<dbReference type="InterPro" id="IPR035911">
    <property type="entry name" value="MurE/MurF_N"/>
</dbReference>
<feature type="modified residue" description="N6-carboxylysine" evidence="13">
    <location>
        <position position="216"/>
    </location>
</feature>
<dbReference type="Proteomes" id="UP000253250">
    <property type="component" value="Unassembled WGS sequence"/>
</dbReference>
<dbReference type="GO" id="GO:0005524">
    <property type="term" value="F:ATP binding"/>
    <property type="evidence" value="ECO:0007669"/>
    <property type="project" value="UniProtKB-UniRule"/>
</dbReference>
<dbReference type="FunFam" id="3.90.190.20:FF:000006">
    <property type="entry name" value="UDP-N-acetylmuramoyl-L-alanyl-D-glutamate--2,6-diaminopimelate ligase"/>
    <property type="match status" value="1"/>
</dbReference>
<dbReference type="Pfam" id="PF08245">
    <property type="entry name" value="Mur_ligase_M"/>
    <property type="match status" value="1"/>
</dbReference>
<comment type="function">
    <text evidence="13">Catalyzes the addition of meso-diaminopimelic acid to the nucleotide precursor UDP-N-acetylmuramoyl-L-alanyl-D-glutamate (UMAG) in the biosynthesis of bacterial cell-wall peptidoglycan.</text>
</comment>
<dbReference type="GO" id="GO:0005737">
    <property type="term" value="C:cytoplasm"/>
    <property type="evidence" value="ECO:0007669"/>
    <property type="project" value="UniProtKB-SubCell"/>
</dbReference>
<comment type="catalytic activity">
    <reaction evidence="7 13">
        <text>UDP-N-acetyl-alpha-D-muramoyl-L-alanyl-D-glutamate + meso-2,6-diaminopimelate + ATP = UDP-N-acetyl-alpha-D-muramoyl-L-alanyl-gamma-D-glutamyl-meso-2,6-diaminopimelate + ADP + phosphate + H(+)</text>
        <dbReference type="Rhea" id="RHEA:23676"/>
        <dbReference type="ChEBI" id="CHEBI:15378"/>
        <dbReference type="ChEBI" id="CHEBI:30616"/>
        <dbReference type="ChEBI" id="CHEBI:43474"/>
        <dbReference type="ChEBI" id="CHEBI:57791"/>
        <dbReference type="ChEBI" id="CHEBI:83900"/>
        <dbReference type="ChEBI" id="CHEBI:83905"/>
        <dbReference type="ChEBI" id="CHEBI:456216"/>
        <dbReference type="EC" id="6.3.2.13"/>
    </reaction>
</comment>
<evidence type="ECO:0000256" key="14">
    <source>
        <dbReference type="RuleBase" id="RU004135"/>
    </source>
</evidence>
<dbReference type="NCBIfam" id="TIGR01085">
    <property type="entry name" value="murE"/>
    <property type="match status" value="1"/>
</dbReference>
<keyword evidence="13 18" id="KW-0436">Ligase</keyword>
<feature type="binding site" evidence="13">
    <location>
        <begin position="400"/>
        <end position="403"/>
    </location>
    <ligand>
        <name>meso-2,6-diaminopimelate</name>
        <dbReference type="ChEBI" id="CHEBI:57791"/>
    </ligand>
</feature>
<feature type="domain" description="Mur ligase central" evidence="17">
    <location>
        <begin position="106"/>
        <end position="303"/>
    </location>
</feature>
<dbReference type="InterPro" id="IPR036615">
    <property type="entry name" value="Mur_ligase_C_dom_sf"/>
</dbReference>
<keyword evidence="13" id="KW-0547">Nucleotide-binding</keyword>
<feature type="binding site" evidence="13">
    <location>
        <position position="457"/>
    </location>
    <ligand>
        <name>meso-2,6-diaminopimelate</name>
        <dbReference type="ChEBI" id="CHEBI:57791"/>
    </ligand>
</feature>
<dbReference type="GO" id="GO:0051301">
    <property type="term" value="P:cell division"/>
    <property type="evidence" value="ECO:0007669"/>
    <property type="project" value="UniProtKB-KW"/>
</dbReference>
<dbReference type="InterPro" id="IPR005761">
    <property type="entry name" value="UDP-N-AcMur-Glu-dNH2Pim_ligase"/>
</dbReference>
<gene>
    <name evidence="13" type="primary">murE</name>
    <name evidence="18" type="ORF">C4900_12785</name>
</gene>
<feature type="binding site" evidence="13">
    <location>
        <position position="182"/>
    </location>
    <ligand>
        <name>UDP-N-acetyl-alpha-D-muramoyl-L-alanyl-D-glutamate</name>
        <dbReference type="ChEBI" id="CHEBI:83900"/>
    </ligand>
</feature>
<dbReference type="GO" id="GO:0071555">
    <property type="term" value="P:cell wall organization"/>
    <property type="evidence" value="ECO:0007669"/>
    <property type="project" value="UniProtKB-KW"/>
</dbReference>
<dbReference type="InterPro" id="IPR013221">
    <property type="entry name" value="Mur_ligase_cen"/>
</dbReference>
<feature type="binding site" evidence="13">
    <location>
        <position position="25"/>
    </location>
    <ligand>
        <name>UDP-N-acetyl-alpha-D-muramoyl-L-alanyl-D-glutamate</name>
        <dbReference type="ChEBI" id="CHEBI:83900"/>
    </ligand>
</feature>
<dbReference type="SUPFAM" id="SSF53623">
    <property type="entry name" value="MurD-like peptide ligases, catalytic domain"/>
    <property type="match status" value="1"/>
</dbReference>
<keyword evidence="4 13" id="KW-0573">Peptidoglycan synthesis</keyword>
<dbReference type="Pfam" id="PF01225">
    <property type="entry name" value="Mur_ligase"/>
    <property type="match status" value="1"/>
</dbReference>
<evidence type="ECO:0000256" key="4">
    <source>
        <dbReference type="ARBA" id="ARBA00022984"/>
    </source>
</evidence>
<dbReference type="PANTHER" id="PTHR23135:SF4">
    <property type="entry name" value="UDP-N-ACETYLMURAMOYL-L-ALANYL-D-GLUTAMATE--2,6-DIAMINOPIMELATE LIGASE MURE HOMOLOG, CHLOROPLASTIC"/>
    <property type="match status" value="1"/>
</dbReference>
<comment type="cofactor">
    <cofactor evidence="13">
        <name>Mg(2+)</name>
        <dbReference type="ChEBI" id="CHEBI:18420"/>
    </cofactor>
</comment>
<dbReference type="InterPro" id="IPR000713">
    <property type="entry name" value="Mur_ligase_N"/>
</dbReference>
<keyword evidence="5 13" id="KW-0131">Cell cycle</keyword>
<evidence type="ECO:0000256" key="3">
    <source>
        <dbReference type="ARBA" id="ARBA00022960"/>
    </source>
</evidence>
<evidence type="ECO:0000256" key="12">
    <source>
        <dbReference type="ARBA" id="ARBA00081560"/>
    </source>
</evidence>
<feature type="domain" description="Mur ligase N-terminal catalytic" evidence="15">
    <location>
        <begin position="20"/>
        <end position="67"/>
    </location>
</feature>
<dbReference type="InterPro" id="IPR036565">
    <property type="entry name" value="Mur-like_cat_sf"/>
</dbReference>
<evidence type="ECO:0000313" key="19">
    <source>
        <dbReference type="Proteomes" id="UP000253250"/>
    </source>
</evidence>
<dbReference type="SUPFAM" id="SSF63418">
    <property type="entry name" value="MurE/MurF N-terminal domain"/>
    <property type="match status" value="1"/>
</dbReference>
<evidence type="ECO:0000256" key="11">
    <source>
        <dbReference type="ARBA" id="ARBA00076158"/>
    </source>
</evidence>
<comment type="subcellular location">
    <subcellularLocation>
        <location evidence="13 14">Cytoplasm</location>
    </subcellularLocation>
</comment>
<evidence type="ECO:0000256" key="1">
    <source>
        <dbReference type="ARBA" id="ARBA00005898"/>
    </source>
</evidence>
<evidence type="ECO:0000259" key="16">
    <source>
        <dbReference type="Pfam" id="PF02875"/>
    </source>
</evidence>
<evidence type="ECO:0000313" key="18">
    <source>
        <dbReference type="EMBL" id="RCN57223.1"/>
    </source>
</evidence>
<keyword evidence="19" id="KW-1185">Reference proteome</keyword>
<keyword evidence="13" id="KW-0963">Cytoplasm</keyword>
<dbReference type="UniPathway" id="UPA00219"/>
<dbReference type="OrthoDB" id="9800958at2"/>
<dbReference type="GO" id="GO:0000287">
    <property type="term" value="F:magnesium ion binding"/>
    <property type="evidence" value="ECO:0007669"/>
    <property type="project" value="UniProtKB-UniRule"/>
</dbReference>
<comment type="caution">
    <text evidence="18">The sequence shown here is derived from an EMBL/GenBank/DDBJ whole genome shotgun (WGS) entry which is preliminary data.</text>
</comment>
<keyword evidence="13" id="KW-0460">Magnesium</keyword>
<feature type="binding site" evidence="13">
    <location>
        <position position="184"/>
    </location>
    <ligand>
        <name>UDP-N-acetyl-alpha-D-muramoyl-L-alanyl-D-glutamate</name>
        <dbReference type="ChEBI" id="CHEBI:83900"/>
    </ligand>
</feature>
<feature type="short sequence motif" description="Meso-diaminopimelate recognition motif" evidence="13">
    <location>
        <begin position="400"/>
        <end position="403"/>
    </location>
</feature>
<dbReference type="NCBIfam" id="NF001126">
    <property type="entry name" value="PRK00139.1-4"/>
    <property type="match status" value="1"/>
</dbReference>
<comment type="PTM">
    <text evidence="13">Carboxylation is probably crucial for Mg(2+) binding and, consequently, for the gamma-phosphate positioning of ATP.</text>
</comment>
<keyword evidence="6 13" id="KW-0961">Cell wall biogenesis/degradation</keyword>
<dbReference type="GO" id="GO:0008765">
    <property type="term" value="F:UDP-N-acetylmuramoylalanyl-D-glutamate-2,6-diaminopimelate ligase activity"/>
    <property type="evidence" value="ECO:0007669"/>
    <property type="project" value="UniProtKB-UniRule"/>
</dbReference>
<dbReference type="SUPFAM" id="SSF53244">
    <property type="entry name" value="MurD-like peptide ligases, peptide-binding domain"/>
    <property type="match status" value="1"/>
</dbReference>
<feature type="binding site" evidence="13">
    <location>
        <position position="176"/>
    </location>
    <ligand>
        <name>UDP-N-acetyl-alpha-D-muramoyl-L-alanyl-D-glutamate</name>
        <dbReference type="ChEBI" id="CHEBI:83900"/>
    </ligand>
</feature>
<dbReference type="Gene3D" id="3.90.190.20">
    <property type="entry name" value="Mur ligase, C-terminal domain"/>
    <property type="match status" value="1"/>
</dbReference>
<name>A0A368HFL6_9GAMM</name>
<feature type="domain" description="Mur ligase C-terminal" evidence="16">
    <location>
        <begin position="326"/>
        <end position="455"/>
    </location>
</feature>
<dbReference type="Pfam" id="PF02875">
    <property type="entry name" value="Mur_ligase_C"/>
    <property type="match status" value="1"/>
</dbReference>
<evidence type="ECO:0000256" key="7">
    <source>
        <dbReference type="ARBA" id="ARBA00050251"/>
    </source>
</evidence>
<evidence type="ECO:0000256" key="6">
    <source>
        <dbReference type="ARBA" id="ARBA00023316"/>
    </source>
</evidence>
<feature type="binding site" evidence="13">
    <location>
        <position position="453"/>
    </location>
    <ligand>
        <name>meso-2,6-diaminopimelate</name>
        <dbReference type="ChEBI" id="CHEBI:57791"/>
    </ligand>
</feature>
<comment type="pathway">
    <text evidence="13 14">Cell wall biogenesis; peptidoglycan biosynthesis.</text>
</comment>
<dbReference type="PANTHER" id="PTHR23135">
    <property type="entry name" value="MUR LIGASE FAMILY MEMBER"/>
    <property type="match status" value="1"/>
</dbReference>
<reference evidence="18 19" key="1">
    <citation type="submission" date="2018-02" db="EMBL/GenBank/DDBJ databases">
        <title>Insights into the biology of acidophilic members of the Acidiferrobacteraceae family derived from comparative genomic analyses.</title>
        <authorList>
            <person name="Issotta F."/>
            <person name="Thyssen C."/>
            <person name="Mena C."/>
            <person name="Moya A."/>
            <person name="Bellenberg S."/>
            <person name="Sproer C."/>
            <person name="Covarrubias P.C."/>
            <person name="Sand W."/>
            <person name="Quatrini R."/>
            <person name="Vera M."/>
        </authorList>
    </citation>
    <scope>NUCLEOTIDE SEQUENCE [LARGE SCALE GENOMIC DNA]</scope>
    <source>
        <strain evidence="19">m-1</strain>
    </source>
</reference>
<feature type="binding site" evidence="13">
    <location>
        <begin position="108"/>
        <end position="114"/>
    </location>
    <ligand>
        <name>ATP</name>
        <dbReference type="ChEBI" id="CHEBI:30616"/>
    </ligand>
</feature>
<dbReference type="InterPro" id="IPR004101">
    <property type="entry name" value="Mur_ligase_C"/>
</dbReference>
<keyword evidence="13" id="KW-0067">ATP-binding</keyword>